<organism evidence="2">
    <name type="scientific">Serratia fonticola</name>
    <dbReference type="NCBI Taxonomy" id="47917"/>
    <lineage>
        <taxon>Bacteria</taxon>
        <taxon>Pseudomonadati</taxon>
        <taxon>Pseudomonadota</taxon>
        <taxon>Gammaproteobacteria</taxon>
        <taxon>Enterobacterales</taxon>
        <taxon>Yersiniaceae</taxon>
        <taxon>Serratia</taxon>
    </lineage>
</organism>
<dbReference type="Gene3D" id="3.40.50.300">
    <property type="entry name" value="P-loop containing nucleotide triphosphate hydrolases"/>
    <property type="match status" value="1"/>
</dbReference>
<name>A0A4V6Z3C0_SERFO</name>
<evidence type="ECO:0000259" key="1">
    <source>
        <dbReference type="Pfam" id="PF01926"/>
    </source>
</evidence>
<dbReference type="CDD" id="cd11383">
    <property type="entry name" value="YfjP"/>
    <property type="match status" value="1"/>
</dbReference>
<dbReference type="GO" id="GO:0002098">
    <property type="term" value="P:tRNA wobble uridine modification"/>
    <property type="evidence" value="ECO:0007669"/>
    <property type="project" value="TreeGrafter"/>
</dbReference>
<dbReference type="InterPro" id="IPR027417">
    <property type="entry name" value="P-loop_NTPase"/>
</dbReference>
<feature type="domain" description="G" evidence="1">
    <location>
        <begin position="48"/>
        <end position="161"/>
    </location>
</feature>
<dbReference type="Pfam" id="PF01926">
    <property type="entry name" value="MMR_HSR1"/>
    <property type="match status" value="1"/>
</dbReference>
<reference evidence="2" key="1">
    <citation type="submission" date="2019-05" db="EMBL/GenBank/DDBJ databases">
        <authorList>
            <consortium name="Pathogen Informatics"/>
        </authorList>
    </citation>
    <scope>NUCLEOTIDE SEQUENCE [LARGE SCALE GENOMIC DNA]</scope>
    <source>
        <strain evidence="2">NCTC12965</strain>
    </source>
</reference>
<dbReference type="NCBIfam" id="TIGR00231">
    <property type="entry name" value="small_GTP"/>
    <property type="match status" value="1"/>
</dbReference>
<dbReference type="GO" id="GO:0005525">
    <property type="term" value="F:GTP binding"/>
    <property type="evidence" value="ECO:0007669"/>
    <property type="project" value="InterPro"/>
</dbReference>
<gene>
    <name evidence="2" type="primary">era_3</name>
    <name evidence="2" type="ORF">NCTC12965_08798</name>
</gene>
<dbReference type="EMBL" id="CABEEZ010000168">
    <property type="protein sequence ID" value="VTR61328.1"/>
    <property type="molecule type" value="Genomic_DNA"/>
</dbReference>
<dbReference type="SUPFAM" id="SSF52540">
    <property type="entry name" value="P-loop containing nucleoside triphosphate hydrolases"/>
    <property type="match status" value="1"/>
</dbReference>
<proteinExistence type="predicted"/>
<dbReference type="InterPro" id="IPR005225">
    <property type="entry name" value="Small_GTP-bd"/>
</dbReference>
<accession>A0A4V6Z3C0</accession>
<dbReference type="GO" id="GO:0005829">
    <property type="term" value="C:cytosol"/>
    <property type="evidence" value="ECO:0007669"/>
    <property type="project" value="TreeGrafter"/>
</dbReference>
<dbReference type="PANTHER" id="PTHR42714:SF2">
    <property type="entry name" value="TRNA MODIFICATION GTPASE GTPBP3, MITOCHONDRIAL"/>
    <property type="match status" value="1"/>
</dbReference>
<sequence>MFFCLRSFHEKIKKSLQAIEKPLASLPHAISKHILDHIQKLTHYEPVIGIMGKTGAGKSSLYNALFQGEVTPVSDVQACTRDVLRLRLSSGEHSLILVDLPGVGESEQRDSEYESLYRRILPELDLILWVIKADDRAFSVDERFYRRVMTGYQQRILFVINQVDKIEPCHEWNATSNTPSPHQLANIESKLDSIRQLFSPSHPVCAVSARTEWNLPSMVETMMRCLPDRATSPLATQLHGRLCSEPVKKQAREGFGHAVGEVFDSAEVASFIPAPLKAIIRYRPRGRGIRCPCRLGLDFLLSWHTCRYLRDIPCPL</sequence>
<dbReference type="GO" id="GO:0030488">
    <property type="term" value="P:tRNA methylation"/>
    <property type="evidence" value="ECO:0007669"/>
    <property type="project" value="TreeGrafter"/>
</dbReference>
<dbReference type="InterPro" id="IPR006073">
    <property type="entry name" value="GTP-bd"/>
</dbReference>
<evidence type="ECO:0000313" key="2">
    <source>
        <dbReference type="EMBL" id="VTR61328.1"/>
    </source>
</evidence>
<dbReference type="PANTHER" id="PTHR42714">
    <property type="entry name" value="TRNA MODIFICATION GTPASE GTPBP3"/>
    <property type="match status" value="1"/>
</dbReference>
<dbReference type="AlphaFoldDB" id="A0A4V6Z3C0"/>
<protein>
    <submittedName>
        <fullName evidence="2">GTPase Era</fullName>
    </submittedName>
</protein>